<feature type="compositionally biased region" description="Basic and acidic residues" evidence="2">
    <location>
        <begin position="301"/>
        <end position="319"/>
    </location>
</feature>
<gene>
    <name evidence="4" type="primary">SCARF2</name>
    <name evidence="4" type="ORF">A306_00013870</name>
</gene>
<feature type="compositionally biased region" description="Low complexity" evidence="2">
    <location>
        <begin position="461"/>
        <end position="473"/>
    </location>
</feature>
<keyword evidence="1" id="KW-0245">EGF-like domain</keyword>
<feature type="region of interest" description="Disordered" evidence="2">
    <location>
        <begin position="106"/>
        <end position="156"/>
    </location>
</feature>
<name>A0A2I0LKE7_COLLI</name>
<dbReference type="PANTHER" id="PTHR24043:SF5">
    <property type="entry name" value="SCAVENGER RECEPTOR CLASS F MEMBER 2"/>
    <property type="match status" value="1"/>
</dbReference>
<dbReference type="AlphaFoldDB" id="A0A2I0LKE7"/>
<dbReference type="STRING" id="8932.A0A2I0LKE7"/>
<dbReference type="EMBL" id="AKCR02000256">
    <property type="protein sequence ID" value="PKK17907.1"/>
    <property type="molecule type" value="Genomic_DNA"/>
</dbReference>
<comment type="caution">
    <text evidence="4">The sequence shown here is derived from an EMBL/GenBank/DDBJ whole genome shotgun (WGS) entry which is preliminary data.</text>
</comment>
<keyword evidence="4" id="KW-0675">Receptor</keyword>
<evidence type="ECO:0000313" key="4">
    <source>
        <dbReference type="EMBL" id="PKK17907.1"/>
    </source>
</evidence>
<protein>
    <submittedName>
        <fullName evidence="4">Scavenger receptor class F, member 2</fullName>
    </submittedName>
</protein>
<feature type="compositionally biased region" description="Basic residues" evidence="2">
    <location>
        <begin position="444"/>
        <end position="454"/>
    </location>
</feature>
<organism evidence="4 5">
    <name type="scientific">Columba livia</name>
    <name type="common">Rock dove</name>
    <dbReference type="NCBI Taxonomy" id="8932"/>
    <lineage>
        <taxon>Eukaryota</taxon>
        <taxon>Metazoa</taxon>
        <taxon>Chordata</taxon>
        <taxon>Craniata</taxon>
        <taxon>Vertebrata</taxon>
        <taxon>Euteleostomi</taxon>
        <taxon>Archelosauria</taxon>
        <taxon>Archosauria</taxon>
        <taxon>Dinosauria</taxon>
        <taxon>Saurischia</taxon>
        <taxon>Theropoda</taxon>
        <taxon>Coelurosauria</taxon>
        <taxon>Aves</taxon>
        <taxon>Neognathae</taxon>
        <taxon>Neoaves</taxon>
        <taxon>Columbimorphae</taxon>
        <taxon>Columbiformes</taxon>
        <taxon>Columbidae</taxon>
        <taxon>Columba</taxon>
    </lineage>
</organism>
<feature type="region of interest" description="Disordered" evidence="2">
    <location>
        <begin position="174"/>
        <end position="199"/>
    </location>
</feature>
<evidence type="ECO:0000313" key="5">
    <source>
        <dbReference type="Proteomes" id="UP000053872"/>
    </source>
</evidence>
<dbReference type="GO" id="GO:0005044">
    <property type="term" value="F:scavenger receptor activity"/>
    <property type="evidence" value="ECO:0007669"/>
    <property type="project" value="InterPro"/>
</dbReference>
<evidence type="ECO:0000256" key="3">
    <source>
        <dbReference type="SAM" id="SignalP"/>
    </source>
</evidence>
<reference evidence="4 5" key="1">
    <citation type="journal article" date="2013" name="Science">
        <title>Genomic diversity and evolution of the head crest in the rock pigeon.</title>
        <authorList>
            <person name="Shapiro M.D."/>
            <person name="Kronenberg Z."/>
            <person name="Li C."/>
            <person name="Domyan E.T."/>
            <person name="Pan H."/>
            <person name="Campbell M."/>
            <person name="Tan H."/>
            <person name="Huff C.D."/>
            <person name="Hu H."/>
            <person name="Vickrey A.I."/>
            <person name="Nielsen S.C."/>
            <person name="Stringham S.A."/>
            <person name="Hu H."/>
            <person name="Willerslev E."/>
            <person name="Gilbert M.T."/>
            <person name="Yandell M."/>
            <person name="Zhang G."/>
            <person name="Wang J."/>
        </authorList>
    </citation>
    <scope>NUCLEOTIDE SEQUENCE [LARGE SCALE GENOMIC DNA]</scope>
    <source>
        <tissue evidence="4">Blood</tissue>
    </source>
</reference>
<feature type="compositionally biased region" description="Polar residues" evidence="2">
    <location>
        <begin position="333"/>
        <end position="358"/>
    </location>
</feature>
<feature type="compositionally biased region" description="Low complexity" evidence="2">
    <location>
        <begin position="106"/>
        <end position="117"/>
    </location>
</feature>
<dbReference type="GO" id="GO:0007157">
    <property type="term" value="P:heterophilic cell-cell adhesion via plasma membrane cell adhesion molecules"/>
    <property type="evidence" value="ECO:0007669"/>
    <property type="project" value="TreeGrafter"/>
</dbReference>
<proteinExistence type="predicted"/>
<dbReference type="Proteomes" id="UP000053872">
    <property type="component" value="Unassembled WGS sequence"/>
</dbReference>
<dbReference type="InterPro" id="IPR042635">
    <property type="entry name" value="MEGF10/SREC1/2-like"/>
</dbReference>
<feature type="chain" id="PRO_5014169440" evidence="3">
    <location>
        <begin position="31"/>
        <end position="473"/>
    </location>
</feature>
<feature type="region of interest" description="Disordered" evidence="2">
    <location>
        <begin position="211"/>
        <end position="473"/>
    </location>
</feature>
<evidence type="ECO:0000256" key="1">
    <source>
        <dbReference type="ARBA" id="ARBA00022536"/>
    </source>
</evidence>
<dbReference type="PANTHER" id="PTHR24043">
    <property type="entry name" value="SCAVENGER RECEPTOR CLASS F"/>
    <property type="match status" value="1"/>
</dbReference>
<feature type="signal peptide" evidence="3">
    <location>
        <begin position="1"/>
        <end position="30"/>
    </location>
</feature>
<keyword evidence="5" id="KW-1185">Reference proteome</keyword>
<accession>A0A2I0LKE7</accession>
<feature type="compositionally biased region" description="Basic and acidic residues" evidence="2">
    <location>
        <begin position="370"/>
        <end position="381"/>
    </location>
</feature>
<feature type="compositionally biased region" description="Basic and acidic residues" evidence="2">
    <location>
        <begin position="130"/>
        <end position="142"/>
    </location>
</feature>
<sequence>MEANQRMGVIGAGALLALLLILLLSLLCCCCVCRKKDEAHGSSQDPAAAKKPPRRLCGRFSRISMKLPRIPLRRQKLPKVVVAHHDLENTLNCSFIEPPSVVEQPSPSWSSRGSFSSFDTTDEGPVYCVPHEESVGDSRDRGTPSSPGDKLVAPASGEEAGEYTFLKETGSVRAFPADSSETPLLKSSDSERSSCGSGSAGAVLYARVARLSKQSKEEEDVTTEPRSPGKPPSPERTKPRPPDPATKPKVSWIHSRYNSRLPPPSRSPEPAATRSGSPEHSQGLAKRKRSPSETSAGVQGRAEEKGSTRGKEKAQKQPKEPGVPEGKAGLTGEPQSPSKPKQRSKTGSEPTENINGAVQNAFRKMGAFQPERRVGDNKDAPRSPGTSKPRSEPLHPQLASELAAQLKEKTQSLNKGDGGTRANGVGAHTSHEQALPSEQVAKKTPIKKPPRKKSREASLEPPRAAAVPAQAVQ</sequence>
<dbReference type="InParanoid" id="A0A2I0LKE7"/>
<keyword evidence="3" id="KW-0732">Signal</keyword>
<dbReference type="GO" id="GO:0005925">
    <property type="term" value="C:focal adhesion"/>
    <property type="evidence" value="ECO:0007669"/>
    <property type="project" value="TreeGrafter"/>
</dbReference>
<evidence type="ECO:0000256" key="2">
    <source>
        <dbReference type="SAM" id="MobiDB-lite"/>
    </source>
</evidence>